<feature type="region of interest" description="Disordered" evidence="1">
    <location>
        <begin position="108"/>
        <end position="139"/>
    </location>
</feature>
<evidence type="ECO:0000256" key="1">
    <source>
        <dbReference type="SAM" id="MobiDB-lite"/>
    </source>
</evidence>
<sequence>MAILLDTLRAIPDFLFGPEDKADDNTNENKGGTPSKAEADDDDDTKKQDKCERETTESSEERPRESSVDSSTRSPSVSSDWNVVDLSGESLFKMIVDRHPLAIMNQSLNDEDSPEVDSKPMADSETAAPRSDRWSLLPSTDDMDRLGRWEKVIAGRPIEEVHRSELRPLVHSFGVPAECRPKLWKIWATKRLQHSSCQLGYADALALLLLHPDDSSALDAKVVHQIDMDIPRTATGIPEEKMARMRTILMAYALRNPSVGYCQGMNFIVNALLSVPAPGLDDETAYLVLAAFVEVINKDYYDKKNLRGFLRDISRLDRLLAEHFPEIKKLLDGLEISRLWLCAEPMLCLWSKSLAMHPARLWDIFLLDGTDAVLAAMLASLELVYPKLKRCAEEGEDGRKAIEPGTGSAVETADEQPKDVKPQPMEVLQERVVCTFKSSLRDLDVDELARDAVQWIEPCRESRRKARQAQERAEAEKKLIVAGYGFAPLSFAWRNAEA</sequence>
<keyword evidence="4" id="KW-1185">Reference proteome</keyword>
<dbReference type="GO" id="GO:0031267">
    <property type="term" value="F:small GTPase binding"/>
    <property type="evidence" value="ECO:0007669"/>
    <property type="project" value="TreeGrafter"/>
</dbReference>
<dbReference type="PROSITE" id="PS50086">
    <property type="entry name" value="TBC_RABGAP"/>
    <property type="match status" value="1"/>
</dbReference>
<dbReference type="SUPFAM" id="SSF47923">
    <property type="entry name" value="Ypt/Rab-GAP domain of gyp1p"/>
    <property type="match status" value="2"/>
</dbReference>
<evidence type="ECO:0000313" key="4">
    <source>
        <dbReference type="Proteomes" id="UP000591131"/>
    </source>
</evidence>
<dbReference type="PANTHER" id="PTHR47219:SF9">
    <property type="entry name" value="GTPASE ACTIVATING PROTEIN AND CENTROSOME-ASSOCIATED, ISOFORM B"/>
    <property type="match status" value="1"/>
</dbReference>
<dbReference type="Gene3D" id="1.10.472.80">
    <property type="entry name" value="Ypt/Rab-GAP domain of gyp1p, domain 3"/>
    <property type="match status" value="1"/>
</dbReference>
<dbReference type="InterPro" id="IPR000195">
    <property type="entry name" value="Rab-GAP-TBC_dom"/>
</dbReference>
<evidence type="ECO:0000313" key="3">
    <source>
        <dbReference type="EMBL" id="KAF4663952.1"/>
    </source>
</evidence>
<dbReference type="Proteomes" id="UP000591131">
    <property type="component" value="Unassembled WGS sequence"/>
</dbReference>
<evidence type="ECO:0000259" key="2">
    <source>
        <dbReference type="PROSITE" id="PS50086"/>
    </source>
</evidence>
<gene>
    <name evidence="3" type="ORF">FOL47_005471</name>
</gene>
<feature type="domain" description="Rab-GAP TBC" evidence="2">
    <location>
        <begin position="174"/>
        <end position="369"/>
    </location>
</feature>
<dbReference type="InterPro" id="IPR035969">
    <property type="entry name" value="Rab-GAP_TBC_sf"/>
</dbReference>
<dbReference type="AlphaFoldDB" id="A0A7J6LXC8"/>
<dbReference type="Pfam" id="PF00566">
    <property type="entry name" value="RabGAP-TBC"/>
    <property type="match status" value="1"/>
</dbReference>
<dbReference type="Gene3D" id="1.10.8.270">
    <property type="entry name" value="putative rabgap domain of human tbc1 domain family member 14 like domains"/>
    <property type="match status" value="1"/>
</dbReference>
<dbReference type="PANTHER" id="PTHR47219">
    <property type="entry name" value="RAB GTPASE-ACTIVATING PROTEIN 1-LIKE"/>
    <property type="match status" value="1"/>
</dbReference>
<dbReference type="InterPro" id="IPR050302">
    <property type="entry name" value="Rab_GAP_TBC_domain"/>
</dbReference>
<dbReference type="GO" id="GO:0005096">
    <property type="term" value="F:GTPase activator activity"/>
    <property type="evidence" value="ECO:0007669"/>
    <property type="project" value="TreeGrafter"/>
</dbReference>
<protein>
    <recommendedName>
        <fullName evidence="2">Rab-GAP TBC domain-containing protein</fullName>
    </recommendedName>
</protein>
<dbReference type="SMART" id="SM00164">
    <property type="entry name" value="TBC"/>
    <property type="match status" value="1"/>
</dbReference>
<proteinExistence type="predicted"/>
<name>A0A7J6LXC8_PERCH</name>
<organism evidence="3 4">
    <name type="scientific">Perkinsus chesapeaki</name>
    <name type="common">Clam parasite</name>
    <name type="synonym">Perkinsus andrewsi</name>
    <dbReference type="NCBI Taxonomy" id="330153"/>
    <lineage>
        <taxon>Eukaryota</taxon>
        <taxon>Sar</taxon>
        <taxon>Alveolata</taxon>
        <taxon>Perkinsozoa</taxon>
        <taxon>Perkinsea</taxon>
        <taxon>Perkinsida</taxon>
        <taxon>Perkinsidae</taxon>
        <taxon>Perkinsus</taxon>
    </lineage>
</organism>
<feature type="compositionally biased region" description="Basic and acidic residues" evidence="1">
    <location>
        <begin position="44"/>
        <end position="67"/>
    </location>
</feature>
<feature type="region of interest" description="Disordered" evidence="1">
    <location>
        <begin position="14"/>
        <end position="80"/>
    </location>
</feature>
<feature type="compositionally biased region" description="Low complexity" evidence="1">
    <location>
        <begin position="68"/>
        <end position="80"/>
    </location>
</feature>
<dbReference type="EMBL" id="JAAPAO010000301">
    <property type="protein sequence ID" value="KAF4663952.1"/>
    <property type="molecule type" value="Genomic_DNA"/>
</dbReference>
<accession>A0A7J6LXC8</accession>
<reference evidence="3 4" key="1">
    <citation type="submission" date="2020-04" db="EMBL/GenBank/DDBJ databases">
        <title>Perkinsus chesapeaki whole genome sequence.</title>
        <authorList>
            <person name="Bogema D.R."/>
        </authorList>
    </citation>
    <scope>NUCLEOTIDE SEQUENCE [LARGE SCALE GENOMIC DNA]</scope>
    <source>
        <strain evidence="3">ATCC PRA-425</strain>
    </source>
</reference>
<dbReference type="OrthoDB" id="294251at2759"/>
<comment type="caution">
    <text evidence="3">The sequence shown here is derived from an EMBL/GenBank/DDBJ whole genome shotgun (WGS) entry which is preliminary data.</text>
</comment>
<feature type="region of interest" description="Disordered" evidence="1">
    <location>
        <begin position="396"/>
        <end position="421"/>
    </location>
</feature>